<organism evidence="4 5">
    <name type="scientific">Rhamnusium bicolor</name>
    <dbReference type="NCBI Taxonomy" id="1586634"/>
    <lineage>
        <taxon>Eukaryota</taxon>
        <taxon>Metazoa</taxon>
        <taxon>Ecdysozoa</taxon>
        <taxon>Arthropoda</taxon>
        <taxon>Hexapoda</taxon>
        <taxon>Insecta</taxon>
        <taxon>Pterygota</taxon>
        <taxon>Neoptera</taxon>
        <taxon>Endopterygota</taxon>
        <taxon>Coleoptera</taxon>
        <taxon>Polyphaga</taxon>
        <taxon>Cucujiformia</taxon>
        <taxon>Chrysomeloidea</taxon>
        <taxon>Cerambycidae</taxon>
        <taxon>Lepturinae</taxon>
        <taxon>Rhagiini</taxon>
        <taxon>Rhamnusium</taxon>
    </lineage>
</organism>
<evidence type="ECO:0000313" key="4">
    <source>
        <dbReference type="EMBL" id="KAJ8963591.1"/>
    </source>
</evidence>
<evidence type="ECO:0000256" key="2">
    <source>
        <dbReference type="ARBA" id="ARBA00022723"/>
    </source>
</evidence>
<dbReference type="Pfam" id="PF13359">
    <property type="entry name" value="DDE_Tnp_4"/>
    <property type="match status" value="1"/>
</dbReference>
<dbReference type="EMBL" id="JANEYF010001525">
    <property type="protein sequence ID" value="KAJ8963591.1"/>
    <property type="molecule type" value="Genomic_DNA"/>
</dbReference>
<dbReference type="InterPro" id="IPR027806">
    <property type="entry name" value="HARBI1_dom"/>
</dbReference>
<accession>A0AAV8ZGS9</accession>
<dbReference type="Proteomes" id="UP001162156">
    <property type="component" value="Unassembled WGS sequence"/>
</dbReference>
<comment type="cofactor">
    <cofactor evidence="1">
        <name>a divalent metal cation</name>
        <dbReference type="ChEBI" id="CHEBI:60240"/>
    </cofactor>
</comment>
<name>A0AAV8ZGS9_9CUCU</name>
<evidence type="ECO:0000259" key="3">
    <source>
        <dbReference type="Pfam" id="PF13359"/>
    </source>
</evidence>
<dbReference type="AlphaFoldDB" id="A0AAV8ZGS9"/>
<feature type="domain" description="DDE Tnp4" evidence="3">
    <location>
        <begin position="3"/>
        <end position="116"/>
    </location>
</feature>
<proteinExistence type="predicted"/>
<reference evidence="4" key="1">
    <citation type="journal article" date="2023" name="Insect Mol. Biol.">
        <title>Genome sequencing provides insights into the evolution of gene families encoding plant cell wall-degrading enzymes in longhorned beetles.</title>
        <authorList>
            <person name="Shin N.R."/>
            <person name="Okamura Y."/>
            <person name="Kirsch R."/>
            <person name="Pauchet Y."/>
        </authorList>
    </citation>
    <scope>NUCLEOTIDE SEQUENCE</scope>
    <source>
        <strain evidence="4">RBIC_L_NR</strain>
    </source>
</reference>
<keyword evidence="2" id="KW-0479">Metal-binding</keyword>
<evidence type="ECO:0000256" key="1">
    <source>
        <dbReference type="ARBA" id="ARBA00001968"/>
    </source>
</evidence>
<evidence type="ECO:0000313" key="5">
    <source>
        <dbReference type="Proteomes" id="UP001162156"/>
    </source>
</evidence>
<gene>
    <name evidence="4" type="ORF">NQ314_005532</name>
</gene>
<dbReference type="GO" id="GO:0046872">
    <property type="term" value="F:metal ion binding"/>
    <property type="evidence" value="ECO:0007669"/>
    <property type="project" value="UniProtKB-KW"/>
</dbReference>
<protein>
    <recommendedName>
        <fullName evidence="3">DDE Tnp4 domain-containing protein</fullName>
    </recommendedName>
</protein>
<keyword evidence="5" id="KW-1185">Reference proteome</keyword>
<comment type="caution">
    <text evidence="4">The sequence shown here is derived from an EMBL/GenBank/DDBJ whole genome shotgun (WGS) entry which is preliminary data.</text>
</comment>
<sequence length="175" mass="20121">MSNGGVFNDSLLYHKIQNTENFPEATCFPGRKVPVPYVFVADAAFALSDRIMKPYPGVSPYGSQQRIFNQHLSRARVVIECTFGIMTSVFRVFEKPMLLQPDKAAIITLTCVILHNFLKKSRTSRNMYVPKGTIERLIQEEQNLLLPLTQTPRRPTEKAKRIRQEFAAYLYSLRH</sequence>